<dbReference type="PRINTS" id="PR00207">
    <property type="entry name" value="FLAGELLIN"/>
</dbReference>
<dbReference type="InterPro" id="IPR046358">
    <property type="entry name" value="Flagellin_C"/>
</dbReference>
<evidence type="ECO:0000256" key="2">
    <source>
        <dbReference type="ARBA" id="ARBA00022525"/>
    </source>
</evidence>
<dbReference type="InterPro" id="IPR001492">
    <property type="entry name" value="Flagellin"/>
</dbReference>
<comment type="similarity">
    <text evidence="1 4">Belongs to the bacterial flagellin family.</text>
</comment>
<dbReference type="RefSeq" id="WP_311191156.1">
    <property type="nucleotide sequence ID" value="NZ_CP115541.1"/>
</dbReference>
<dbReference type="SUPFAM" id="SSF64518">
    <property type="entry name" value="Phase 1 flagellin"/>
    <property type="match status" value="1"/>
</dbReference>
<gene>
    <name evidence="7" type="ORF">PDM29_16590</name>
</gene>
<feature type="domain" description="Flagellin C-terminal" evidence="6">
    <location>
        <begin position="323"/>
        <end position="408"/>
    </location>
</feature>
<keyword evidence="8" id="KW-1185">Reference proteome</keyword>
<dbReference type="Pfam" id="PF00700">
    <property type="entry name" value="Flagellin_C"/>
    <property type="match status" value="1"/>
</dbReference>
<organism evidence="7 8">
    <name type="scientific">Stenotrophomonas oahuensis</name>
    <dbReference type="NCBI Taxonomy" id="3003271"/>
    <lineage>
        <taxon>Bacteria</taxon>
        <taxon>Pseudomonadati</taxon>
        <taxon>Pseudomonadota</taxon>
        <taxon>Gammaproteobacteria</taxon>
        <taxon>Lysobacterales</taxon>
        <taxon>Lysobacteraceae</taxon>
        <taxon>Stenotrophomonas</taxon>
    </lineage>
</organism>
<evidence type="ECO:0000313" key="7">
    <source>
        <dbReference type="EMBL" id="WNH51941.1"/>
    </source>
</evidence>
<comment type="subcellular location">
    <subcellularLocation>
        <location evidence="4">Secreted</location>
    </subcellularLocation>
    <subcellularLocation>
        <location evidence="4">Bacterial flagellum</location>
    </subcellularLocation>
</comment>
<dbReference type="Pfam" id="PF07196">
    <property type="entry name" value="Flagellin_IN"/>
    <property type="match status" value="1"/>
</dbReference>
<dbReference type="Gene3D" id="6.10.10.10">
    <property type="entry name" value="Flagellar export chaperone, C-terminal domain"/>
    <property type="match status" value="1"/>
</dbReference>
<keyword evidence="7" id="KW-0969">Cilium</keyword>
<dbReference type="Gene3D" id="3.30.70.2120">
    <property type="match status" value="1"/>
</dbReference>
<dbReference type="NCBIfam" id="NF006467">
    <property type="entry name" value="PRK08869.1-2"/>
    <property type="match status" value="1"/>
</dbReference>
<reference evidence="7 8" key="1">
    <citation type="submission" date="2022-12" db="EMBL/GenBank/DDBJ databases">
        <title>Two new species, Stenotrophomonas aracearum and Stenotrophomonas oahuensis, isolated from Anthurium (Araceae family) in Hawaii.</title>
        <authorList>
            <person name="Chunag S.C."/>
            <person name="Dobhal S."/>
            <person name="Alvarez A."/>
            <person name="Arif M."/>
        </authorList>
    </citation>
    <scope>NUCLEOTIDE SEQUENCE [LARGE SCALE GENOMIC DNA]</scope>
    <source>
        <strain evidence="7 8">A5586</strain>
    </source>
</reference>
<keyword evidence="2 4" id="KW-0964">Secreted</keyword>
<accession>A0ABY9YM17</accession>
<dbReference type="PANTHER" id="PTHR42792">
    <property type="entry name" value="FLAGELLIN"/>
    <property type="match status" value="1"/>
</dbReference>
<dbReference type="EMBL" id="CP115541">
    <property type="protein sequence ID" value="WNH51941.1"/>
    <property type="molecule type" value="Genomic_DNA"/>
</dbReference>
<evidence type="ECO:0000256" key="1">
    <source>
        <dbReference type="ARBA" id="ARBA00005709"/>
    </source>
</evidence>
<name>A0ABY9YM17_9GAMM</name>
<dbReference type="PANTHER" id="PTHR42792:SF2">
    <property type="entry name" value="FLAGELLIN"/>
    <property type="match status" value="1"/>
</dbReference>
<feature type="domain" description="Flagellin N-terminal" evidence="5">
    <location>
        <begin position="5"/>
        <end position="141"/>
    </location>
</feature>
<evidence type="ECO:0000256" key="3">
    <source>
        <dbReference type="ARBA" id="ARBA00023143"/>
    </source>
</evidence>
<sequence>MAQVINTNVMSLNAQRNLSTSGSSLATTIQRLSSGLRINSAKDDAAGLAISERFSTQIRGLDVAVRNANDGISLAQTAEGAMVEIGNNLQRIRELSVQSANATNSDSDRDALNAEVKQLVSEIDRVSRQTNFNGTKLLDGSFGGALFQVGADSGQTIGINSIVNASANALGGAKFDSNSFTIGAETDANNADVKITGMAITGADGKSYTLGEINVKAGVDAAATQKATAAAVAAAINEKMDQTGVYASVDGTTAGKINMTSVQNSVDAEGTFNAIGLTAGTYTGGVTAPGAYTATTAAQGAALTNNFASDLDISSVAGAQQALSIVDKALTAVNSSRADMGAIQNRFTSTIANLNTTSENLSASRSRIRDTDYAKETAELTRTQILQQAGTAMLAQANQSPSSVMSLLQ</sequence>
<proteinExistence type="inferred from homology"/>
<dbReference type="Gene3D" id="1.20.1330.10">
    <property type="entry name" value="f41 fragment of flagellin, N-terminal domain"/>
    <property type="match status" value="1"/>
</dbReference>
<keyword evidence="7" id="KW-0966">Cell projection</keyword>
<evidence type="ECO:0000259" key="5">
    <source>
        <dbReference type="Pfam" id="PF00669"/>
    </source>
</evidence>
<dbReference type="InterPro" id="IPR001029">
    <property type="entry name" value="Flagellin_N"/>
</dbReference>
<evidence type="ECO:0000313" key="8">
    <source>
        <dbReference type="Proteomes" id="UP001302072"/>
    </source>
</evidence>
<comment type="function">
    <text evidence="4">Flagellin is the subunit protein which polymerizes to form the filaments of bacterial flagella.</text>
</comment>
<keyword evidence="7" id="KW-0282">Flagellum</keyword>
<dbReference type="Proteomes" id="UP001302072">
    <property type="component" value="Chromosome"/>
</dbReference>
<dbReference type="InterPro" id="IPR042187">
    <property type="entry name" value="Flagellin_C_sub2"/>
</dbReference>
<evidence type="ECO:0000259" key="6">
    <source>
        <dbReference type="Pfam" id="PF00700"/>
    </source>
</evidence>
<keyword evidence="3 4" id="KW-0975">Bacterial flagellum</keyword>
<evidence type="ECO:0000256" key="4">
    <source>
        <dbReference type="RuleBase" id="RU362073"/>
    </source>
</evidence>
<dbReference type="Pfam" id="PF00669">
    <property type="entry name" value="Flagellin_N"/>
    <property type="match status" value="1"/>
</dbReference>
<dbReference type="InterPro" id="IPR010810">
    <property type="entry name" value="Flagellin_hook_IN_motif"/>
</dbReference>
<protein>
    <recommendedName>
        <fullName evidence="4">Flagellin</fullName>
    </recommendedName>
</protein>